<dbReference type="GO" id="GO:0016491">
    <property type="term" value="F:oxidoreductase activity"/>
    <property type="evidence" value="ECO:0007669"/>
    <property type="project" value="UniProtKB-KW"/>
</dbReference>
<dbReference type="CDD" id="cd05233">
    <property type="entry name" value="SDR_c"/>
    <property type="match status" value="1"/>
</dbReference>
<comment type="similarity">
    <text evidence="1">Belongs to the short-chain dehydrogenases/reductases (SDR) family.</text>
</comment>
<evidence type="ECO:0000256" key="2">
    <source>
        <dbReference type="ARBA" id="ARBA00023002"/>
    </source>
</evidence>
<dbReference type="FunFam" id="3.40.50.720:FF:000084">
    <property type="entry name" value="Short-chain dehydrogenase reductase"/>
    <property type="match status" value="1"/>
</dbReference>
<dbReference type="SUPFAM" id="SSF51735">
    <property type="entry name" value="NAD(P)-binding Rossmann-fold domains"/>
    <property type="match status" value="1"/>
</dbReference>
<dbReference type="PANTHER" id="PTHR24321">
    <property type="entry name" value="DEHYDROGENASES, SHORT CHAIN"/>
    <property type="match status" value="1"/>
</dbReference>
<keyword evidence="4" id="KW-1185">Reference proteome</keyword>
<organism evidence="3 4">
    <name type="scientific">Rhodococcus koreensis</name>
    <dbReference type="NCBI Taxonomy" id="99653"/>
    <lineage>
        <taxon>Bacteria</taxon>
        <taxon>Bacillati</taxon>
        <taxon>Actinomycetota</taxon>
        <taxon>Actinomycetes</taxon>
        <taxon>Mycobacteriales</taxon>
        <taxon>Nocardiaceae</taxon>
        <taxon>Rhodococcus</taxon>
    </lineage>
</organism>
<dbReference type="InterPro" id="IPR002347">
    <property type="entry name" value="SDR_fam"/>
</dbReference>
<dbReference type="PRINTS" id="PR00081">
    <property type="entry name" value="GDHRDH"/>
</dbReference>
<dbReference type="PROSITE" id="PS00061">
    <property type="entry name" value="ADH_SHORT"/>
    <property type="match status" value="1"/>
</dbReference>
<dbReference type="RefSeq" id="WP_072947420.1">
    <property type="nucleotide sequence ID" value="NZ_FNSV01000002.1"/>
</dbReference>
<dbReference type="PRINTS" id="PR00080">
    <property type="entry name" value="SDRFAMILY"/>
</dbReference>
<protein>
    <submittedName>
        <fullName evidence="3">Gluconate 5-dehydrogenase</fullName>
    </submittedName>
</protein>
<sequence length="272" mass="28425">MPTFSGKTAIVTGAAGGIGGGVALRLAEGGADLALFDINEADIEPIAGKCRAAGVNVTTAMVDQTDPGSIQQGIDRAVEQHGGVDILSANAGYCALSTLLQQPLDEWNKHLAINLTGTMLLAQGVARNMVERKSGGVIVIVSSGAAVQHVDQASAYSVSKAGVKMLTECLASELGPHRIRVNGIMPGLIETGMVSPIFDLSPTSKSHLTSRTPVGHFGTPDDVGALVAFLASPDARYINGHSVMIDGGALLHDFQWFHQDYTESHTENWTLI</sequence>
<dbReference type="EMBL" id="FNSV01000002">
    <property type="protein sequence ID" value="SEB31612.1"/>
    <property type="molecule type" value="Genomic_DNA"/>
</dbReference>
<name>A0A1H4IEC2_9NOCA</name>
<dbReference type="InterPro" id="IPR036291">
    <property type="entry name" value="NAD(P)-bd_dom_sf"/>
</dbReference>
<dbReference type="Gene3D" id="3.40.50.720">
    <property type="entry name" value="NAD(P)-binding Rossmann-like Domain"/>
    <property type="match status" value="1"/>
</dbReference>
<dbReference type="NCBIfam" id="NF005559">
    <property type="entry name" value="PRK07231.1"/>
    <property type="match status" value="1"/>
</dbReference>
<dbReference type="PANTHER" id="PTHR24321:SF8">
    <property type="entry name" value="ESTRADIOL 17-BETA-DEHYDROGENASE 8-RELATED"/>
    <property type="match status" value="1"/>
</dbReference>
<dbReference type="AlphaFoldDB" id="A0A1H4IEC2"/>
<evidence type="ECO:0000256" key="1">
    <source>
        <dbReference type="ARBA" id="ARBA00006484"/>
    </source>
</evidence>
<gene>
    <name evidence="3" type="ORF">SAMN04490239_0393</name>
</gene>
<keyword evidence="2" id="KW-0560">Oxidoreductase</keyword>
<evidence type="ECO:0000313" key="4">
    <source>
        <dbReference type="Proteomes" id="UP000183561"/>
    </source>
</evidence>
<dbReference type="InterPro" id="IPR020904">
    <property type="entry name" value="Sc_DH/Rdtase_CS"/>
</dbReference>
<dbReference type="OrthoDB" id="286404at2"/>
<proteinExistence type="inferred from homology"/>
<reference evidence="4" key="1">
    <citation type="submission" date="2016-10" db="EMBL/GenBank/DDBJ databases">
        <authorList>
            <person name="Varghese N."/>
            <person name="Submissions S."/>
        </authorList>
    </citation>
    <scope>NUCLEOTIDE SEQUENCE [LARGE SCALE GENOMIC DNA]</scope>
    <source>
        <strain evidence="4">DSM 44498</strain>
    </source>
</reference>
<dbReference type="Pfam" id="PF13561">
    <property type="entry name" value="adh_short_C2"/>
    <property type="match status" value="1"/>
</dbReference>
<accession>A0A1H4IEC2</accession>
<evidence type="ECO:0000313" key="3">
    <source>
        <dbReference type="EMBL" id="SEB31612.1"/>
    </source>
</evidence>
<dbReference type="Proteomes" id="UP000183561">
    <property type="component" value="Unassembled WGS sequence"/>
</dbReference>